<reference evidence="2" key="4">
    <citation type="submission" date="2016-09" db="EMBL/GenBank/DDBJ databases">
        <authorList>
            <person name="Pfeiffer F."/>
        </authorList>
    </citation>
    <scope>NUCLEOTIDE SEQUENCE</scope>
    <source>
        <strain evidence="2">ATCC 43099</strain>
    </source>
</reference>
<dbReference type="EMBL" id="CP001932">
    <property type="protein sequence ID" value="ADD05899.1"/>
    <property type="molecule type" value="Genomic_DNA"/>
</dbReference>
<dbReference type="eggNOG" id="arCOG10316">
    <property type="taxonomic scope" value="Archaea"/>
</dbReference>
<protein>
    <submittedName>
        <fullName evidence="2">Uncharacterized protein</fullName>
    </submittedName>
</protein>
<organism evidence="2 4">
    <name type="scientific">Natrialba magadii (strain ATCC 43099 / DSM 3394 / CCM 3739 / CIP 104546 / IAM 13178 / JCM 8861 / NBRC 102185 / NCIMB 2190 / MS3)</name>
    <name type="common">Natronobacterium magadii</name>
    <dbReference type="NCBI Taxonomy" id="547559"/>
    <lineage>
        <taxon>Archaea</taxon>
        <taxon>Methanobacteriati</taxon>
        <taxon>Methanobacteriota</taxon>
        <taxon>Stenosarchaea group</taxon>
        <taxon>Halobacteria</taxon>
        <taxon>Halobacteriales</taxon>
        <taxon>Natrialbaceae</taxon>
        <taxon>Natrialba</taxon>
    </lineage>
</organism>
<reference evidence="4" key="1">
    <citation type="submission" date="2010-02" db="EMBL/GenBank/DDBJ databases">
        <title>Complete sequence of chromosome of Natrialba magadii ATCC 43099.</title>
        <authorList>
            <consortium name="US DOE Joint Genome Institute"/>
            <person name="Lucas S."/>
            <person name="Copeland A."/>
            <person name="Lapidus A."/>
            <person name="Cheng J.-F."/>
            <person name="Bruce D."/>
            <person name="Goodwin L."/>
            <person name="Pitluck S."/>
            <person name="Davenport K."/>
            <person name="Saunders E."/>
            <person name="Detter J.C."/>
            <person name="Han C."/>
            <person name="Tapia R."/>
            <person name="Land M."/>
            <person name="Hauser L."/>
            <person name="Kyrpides N."/>
            <person name="Mikhailova N."/>
            <person name="De Castro R.E."/>
            <person name="Maupin-Furlow J.A."/>
            <person name="Woyke T."/>
        </authorList>
    </citation>
    <scope>NUCLEOTIDE SEQUENCE [LARGE SCALE GENOMIC DNA]</scope>
    <source>
        <strain evidence="4">ATCC 43099 / DSM 3394 / CCM 3739 / CIP 104546 / IAM 13178 / JCM 8861 / NBRC 102185 / NCIMB 2190 / MS3</strain>
    </source>
</reference>
<accession>D3SXF0</accession>
<feature type="transmembrane region" description="Helical" evidence="1">
    <location>
        <begin position="16"/>
        <end position="37"/>
    </location>
</feature>
<dbReference type="KEGG" id="nmg:Nmag_2337"/>
<dbReference type="Proteomes" id="UP000011543">
    <property type="component" value="Unassembled WGS sequence"/>
</dbReference>
<evidence type="ECO:0000313" key="2">
    <source>
        <dbReference type="EMBL" id="ADD05899.1"/>
    </source>
</evidence>
<dbReference type="Proteomes" id="UP000001879">
    <property type="component" value="Chromosome"/>
</dbReference>
<dbReference type="PaxDb" id="547559-Nmag_2337"/>
<keyword evidence="1" id="KW-1133">Transmembrane helix</keyword>
<proteinExistence type="predicted"/>
<name>D3SXF0_NATMM</name>
<evidence type="ECO:0000313" key="4">
    <source>
        <dbReference type="Proteomes" id="UP000001879"/>
    </source>
</evidence>
<dbReference type="HOGENOM" id="CLU_217790_0_0_2"/>
<evidence type="ECO:0000256" key="1">
    <source>
        <dbReference type="SAM" id="Phobius"/>
    </source>
</evidence>
<dbReference type="EMBL" id="AOHS01000030">
    <property type="protein sequence ID" value="ELY30594.1"/>
    <property type="molecule type" value="Genomic_DNA"/>
</dbReference>
<sequence>MNELTYVLDAEPAMPMSGWVALILSLLITVGWIVYFYR</sequence>
<evidence type="ECO:0000313" key="3">
    <source>
        <dbReference type="EMBL" id="ELY30594.1"/>
    </source>
</evidence>
<dbReference type="AlphaFoldDB" id="D3SXF0"/>
<keyword evidence="1" id="KW-0472">Membrane</keyword>
<gene>
    <name evidence="2" type="ordered locus">Nmag_2337</name>
    <name evidence="3" type="ORF">C500_08732</name>
</gene>
<dbReference type="PATRIC" id="fig|547559.17.peg.1715"/>
<keyword evidence="4" id="KW-1185">Reference proteome</keyword>
<keyword evidence="1" id="KW-0812">Transmembrane</keyword>
<reference evidence="2 4" key="2">
    <citation type="journal article" date="2012" name="BMC Genomics">
        <title>A comparative genomics perspective on the genetic content of the alkaliphilic haloarchaeon Natrialba magadii ATCC 43099T.</title>
        <authorList>
            <person name="Siddaramappa S."/>
            <person name="Challacombe J.F."/>
            <person name="Decastro R.E."/>
            <person name="Pfeiffer F."/>
            <person name="Sastre D.E."/>
            <person name="Gimenez M.I."/>
            <person name="Paggi R.A."/>
            <person name="Detter J.C."/>
            <person name="Davenport K.W."/>
            <person name="Goodwin L.A."/>
            <person name="Kyrpides N."/>
            <person name="Tapia R."/>
            <person name="Pitluck S."/>
            <person name="Lucas S."/>
            <person name="Woyke T."/>
            <person name="Maupin-Furlow J.A."/>
        </authorList>
    </citation>
    <scope>NUCLEOTIDE SEQUENCE [LARGE SCALE GENOMIC DNA]</scope>
    <source>
        <strain evidence="2">ATCC 43099</strain>
        <strain evidence="4">ATCC 43099 / DSM 3394 / CCM 3739 / CIP 104546 / IAM 13178 / JCM 8861 / NBRC 102185 / NCIMB 2190 / MS3</strain>
    </source>
</reference>
<reference evidence="3 5" key="3">
    <citation type="journal article" date="2014" name="PLoS Genet.">
        <title>Phylogenetically driven sequencing of extremely halophilic archaea reveals strategies for static and dynamic osmo-response.</title>
        <authorList>
            <person name="Becker E.A."/>
            <person name="Seitzer P.M."/>
            <person name="Tritt A."/>
            <person name="Larsen D."/>
            <person name="Krusor M."/>
            <person name="Yao A.I."/>
            <person name="Wu D."/>
            <person name="Madern D."/>
            <person name="Eisen J.A."/>
            <person name="Darling A.E."/>
            <person name="Facciotti M.T."/>
        </authorList>
    </citation>
    <scope>NUCLEOTIDE SEQUENCE [LARGE SCALE GENOMIC DNA]</scope>
    <source>
        <strain evidence="5">ATCC 43099 / DSM 3394 / CCM 3739 / CIP 104546 / IAM 13178 / JCM 8861 / NBRC 102185 / NCIMB 2190 / MS3</strain>
        <strain evidence="3">MS-3</strain>
    </source>
</reference>
<evidence type="ECO:0000313" key="5">
    <source>
        <dbReference type="Proteomes" id="UP000011543"/>
    </source>
</evidence>